<dbReference type="Proteomes" id="UP000238365">
    <property type="component" value="Chromosome"/>
</dbReference>
<dbReference type="Gene3D" id="3.40.50.2000">
    <property type="entry name" value="Glycogen Phosphorylase B"/>
    <property type="match status" value="2"/>
</dbReference>
<dbReference type="GO" id="GO:1901135">
    <property type="term" value="P:carbohydrate derivative metabolic process"/>
    <property type="evidence" value="ECO:0007669"/>
    <property type="project" value="UniProtKB-ARBA"/>
</dbReference>
<dbReference type="KEGG" id="pgz:C2E15_13470"/>
<dbReference type="EMBL" id="CP026377">
    <property type="protein sequence ID" value="AUX93988.1"/>
    <property type="molecule type" value="Genomic_DNA"/>
</dbReference>
<evidence type="ECO:0000313" key="3">
    <source>
        <dbReference type="Proteomes" id="UP000238365"/>
    </source>
</evidence>
<dbReference type="CDD" id="cd03820">
    <property type="entry name" value="GT4_AmsD-like"/>
    <property type="match status" value="1"/>
</dbReference>
<evidence type="ECO:0000313" key="2">
    <source>
        <dbReference type="EMBL" id="AUX93988.1"/>
    </source>
</evidence>
<feature type="domain" description="Glycosyl transferase family 1" evidence="1">
    <location>
        <begin position="202"/>
        <end position="356"/>
    </location>
</feature>
<name>A0A2L0IHD4_9GAMM</name>
<evidence type="ECO:0000259" key="1">
    <source>
        <dbReference type="Pfam" id="PF00534"/>
    </source>
</evidence>
<dbReference type="Pfam" id="PF00534">
    <property type="entry name" value="Glycos_transf_1"/>
    <property type="match status" value="1"/>
</dbReference>
<dbReference type="InterPro" id="IPR001296">
    <property type="entry name" value="Glyco_trans_1"/>
</dbReference>
<keyword evidence="2" id="KW-0808">Transferase</keyword>
<sequence>MTEIVSEYSSNSSSNKPNVHVLLGDITSRGGIERVSITLANTLSALYHVRLVSLYVSQHDISFKPADNVAVTVLHNEYEESMYNRAKSLLAGMLFDINYLLKKRKTLKKVALADENAVAICCDVKMTLLAKMAGYKNIIAIEHFEYDVINPILKKIRQLLYKKIDAVVTLTPEDKAKYSWMPGARHFIIPNIVEIPNDVVPFKQRANCVLGVGRLTYQKGFDLLLQAWSRIVTEGWTLRIVGDGPDREALQSYIDANRLDNVEILPFKKNIADEYNQAKIFVLSSRYEGWGMVLVEALAFGMACISFDCPAGPKTILQSKNGILVKAEDVDCLAREIKRLLENETMQEQLSQKAPESIAEYGEKEILLKWQKVIEQVSK</sequence>
<dbReference type="AlphaFoldDB" id="A0A2L0IHD4"/>
<dbReference type="SUPFAM" id="SSF53756">
    <property type="entry name" value="UDP-Glycosyltransferase/glycogen phosphorylase"/>
    <property type="match status" value="1"/>
</dbReference>
<protein>
    <submittedName>
        <fullName evidence="2">Glycosyltransferase family 4 protein</fullName>
    </submittedName>
</protein>
<dbReference type="PANTHER" id="PTHR12526">
    <property type="entry name" value="GLYCOSYLTRANSFERASE"/>
    <property type="match status" value="1"/>
</dbReference>
<reference evidence="2 3" key="1">
    <citation type="submission" date="2018-01" db="EMBL/GenBank/DDBJ databases">
        <title>Complete and assembled Genome of Pantoea gaviniae DSM22758T.</title>
        <authorList>
            <person name="Stevens M.J.A."/>
            <person name="Zurfluh K."/>
            <person name="Stephan R."/>
        </authorList>
    </citation>
    <scope>NUCLEOTIDE SEQUENCE [LARGE SCALE GENOMIC DNA]</scope>
    <source>
        <strain evidence="2 3">DSM 22758</strain>
    </source>
</reference>
<organism evidence="2 3">
    <name type="scientific">Mixta gaviniae</name>
    <dbReference type="NCBI Taxonomy" id="665914"/>
    <lineage>
        <taxon>Bacteria</taxon>
        <taxon>Pseudomonadati</taxon>
        <taxon>Pseudomonadota</taxon>
        <taxon>Gammaproteobacteria</taxon>
        <taxon>Enterobacterales</taxon>
        <taxon>Erwiniaceae</taxon>
        <taxon>Mixta</taxon>
    </lineage>
</organism>
<accession>A0A2L0IHD4</accession>
<dbReference type="GO" id="GO:0016757">
    <property type="term" value="F:glycosyltransferase activity"/>
    <property type="evidence" value="ECO:0007669"/>
    <property type="project" value="InterPro"/>
</dbReference>
<keyword evidence="3" id="KW-1185">Reference proteome</keyword>
<proteinExistence type="predicted"/>
<gene>
    <name evidence="2" type="ORF">C2E15_13470</name>
</gene>
<dbReference type="PANTHER" id="PTHR12526:SF630">
    <property type="entry name" value="GLYCOSYLTRANSFERASE"/>
    <property type="match status" value="1"/>
</dbReference>